<dbReference type="Gene3D" id="3.40.190.290">
    <property type="match status" value="1"/>
</dbReference>
<proteinExistence type="inferred from homology"/>
<dbReference type="PANTHER" id="PTHR30346">
    <property type="entry name" value="TRANSCRIPTIONAL DUAL REGULATOR HCAR-RELATED"/>
    <property type="match status" value="1"/>
</dbReference>
<dbReference type="InterPro" id="IPR000847">
    <property type="entry name" value="LysR_HTH_N"/>
</dbReference>
<feature type="domain" description="HTH lysR-type" evidence="5">
    <location>
        <begin position="1"/>
        <end position="56"/>
    </location>
</feature>
<dbReference type="Proteomes" id="UP000199529">
    <property type="component" value="Unassembled WGS sequence"/>
</dbReference>
<dbReference type="EMBL" id="FNOK01000028">
    <property type="protein sequence ID" value="SDY50504.1"/>
    <property type="molecule type" value="Genomic_DNA"/>
</dbReference>
<reference evidence="7" key="1">
    <citation type="submission" date="2016-10" db="EMBL/GenBank/DDBJ databases">
        <authorList>
            <person name="Varghese N."/>
            <person name="Submissions S."/>
        </authorList>
    </citation>
    <scope>NUCLEOTIDE SEQUENCE [LARGE SCALE GENOMIC DNA]</scope>
    <source>
        <strain evidence="7">CGMCC 4.3530</strain>
    </source>
</reference>
<keyword evidence="4" id="KW-0804">Transcription</keyword>
<keyword evidence="3" id="KW-0238">DNA-binding</keyword>
<dbReference type="SUPFAM" id="SSF53850">
    <property type="entry name" value="Periplasmic binding protein-like II"/>
    <property type="match status" value="1"/>
</dbReference>
<dbReference type="PROSITE" id="PS50931">
    <property type="entry name" value="HTH_LYSR"/>
    <property type="match status" value="1"/>
</dbReference>
<evidence type="ECO:0000313" key="7">
    <source>
        <dbReference type="Proteomes" id="UP000199529"/>
    </source>
</evidence>
<keyword evidence="2" id="KW-0805">Transcription regulation</keyword>
<dbReference type="PANTHER" id="PTHR30346:SF29">
    <property type="entry name" value="LYSR SUBSTRATE-BINDING"/>
    <property type="match status" value="1"/>
</dbReference>
<dbReference type="SUPFAM" id="SSF46785">
    <property type="entry name" value="Winged helix' DNA-binding domain"/>
    <property type="match status" value="1"/>
</dbReference>
<dbReference type="STRING" id="418495.SAMN05216215_102812"/>
<evidence type="ECO:0000259" key="5">
    <source>
        <dbReference type="PROSITE" id="PS50931"/>
    </source>
</evidence>
<evidence type="ECO:0000256" key="4">
    <source>
        <dbReference type="ARBA" id="ARBA00023163"/>
    </source>
</evidence>
<dbReference type="InterPro" id="IPR036388">
    <property type="entry name" value="WH-like_DNA-bd_sf"/>
</dbReference>
<keyword evidence="7" id="KW-1185">Reference proteome</keyword>
<dbReference type="Gene3D" id="1.10.10.10">
    <property type="entry name" value="Winged helix-like DNA-binding domain superfamily/Winged helix DNA-binding domain"/>
    <property type="match status" value="1"/>
</dbReference>
<dbReference type="InterPro" id="IPR005119">
    <property type="entry name" value="LysR_subst-bd"/>
</dbReference>
<dbReference type="GO" id="GO:0003677">
    <property type="term" value="F:DNA binding"/>
    <property type="evidence" value="ECO:0007669"/>
    <property type="project" value="UniProtKB-KW"/>
</dbReference>
<dbReference type="Pfam" id="PF00126">
    <property type="entry name" value="HTH_1"/>
    <property type="match status" value="1"/>
</dbReference>
<dbReference type="AlphaFoldDB" id="A0A1H3KFZ9"/>
<gene>
    <name evidence="6" type="ORF">SAMN05216215_102812</name>
</gene>
<evidence type="ECO:0000256" key="3">
    <source>
        <dbReference type="ARBA" id="ARBA00023125"/>
    </source>
</evidence>
<organism evidence="6 7">
    <name type="scientific">Saccharopolyspora shandongensis</name>
    <dbReference type="NCBI Taxonomy" id="418495"/>
    <lineage>
        <taxon>Bacteria</taxon>
        <taxon>Bacillati</taxon>
        <taxon>Actinomycetota</taxon>
        <taxon>Actinomycetes</taxon>
        <taxon>Pseudonocardiales</taxon>
        <taxon>Pseudonocardiaceae</taxon>
        <taxon>Saccharopolyspora</taxon>
    </lineage>
</organism>
<dbReference type="GO" id="GO:0032993">
    <property type="term" value="C:protein-DNA complex"/>
    <property type="evidence" value="ECO:0007669"/>
    <property type="project" value="TreeGrafter"/>
</dbReference>
<dbReference type="Pfam" id="PF03466">
    <property type="entry name" value="LysR_substrate"/>
    <property type="match status" value="1"/>
</dbReference>
<evidence type="ECO:0000313" key="6">
    <source>
        <dbReference type="EMBL" id="SDY50504.1"/>
    </source>
</evidence>
<name>A0A1H3KFZ9_9PSEU</name>
<evidence type="ECO:0000256" key="1">
    <source>
        <dbReference type="ARBA" id="ARBA00009437"/>
    </source>
</evidence>
<comment type="similarity">
    <text evidence="1">Belongs to the LysR transcriptional regulatory family.</text>
</comment>
<dbReference type="GO" id="GO:0003700">
    <property type="term" value="F:DNA-binding transcription factor activity"/>
    <property type="evidence" value="ECO:0007669"/>
    <property type="project" value="InterPro"/>
</dbReference>
<sequence>MGQLRALRELARRGTMAAAAHALGYTTGAVSQQLANLEKATGRTLTTKSGRRVQLTRSGMILAKHAEHVLQAEADLRGALEADEQDVAGPIRIGTFATTASALLVPTIAEASKRYPKVTITSREFGVDETSAAVRDGEVDIALGIDYSHAPMPRDPRTELVRLHTERFGLAVTANLYTPGATPLDTARDWPWILPPAATQYARALYAACRLSGFEPQVAHEVTDTRTSLELAAQGLGVAPMTDLMEDLLRPDGLRKIELEERIERHIVLVRRAQPTRPAAVAAVTDLFAEVVREAREQTEFDTGAES</sequence>
<protein>
    <submittedName>
        <fullName evidence="6">Transcriptional regulator, LysR family</fullName>
    </submittedName>
</protein>
<dbReference type="InterPro" id="IPR036390">
    <property type="entry name" value="WH_DNA-bd_sf"/>
</dbReference>
<evidence type="ECO:0000256" key="2">
    <source>
        <dbReference type="ARBA" id="ARBA00023015"/>
    </source>
</evidence>
<accession>A0A1H3KFZ9</accession>